<sequence>MPEWARDYFLNLMETLSMPSLTLRSSGFLVAMCAATLGTAGVAHAEAAPCPASNFDGFLKAFSDSAQVQRSFTAPTVQVTEIDATAEPEPREMTRSQPRASLRFPVMMSTADQSSDGLSASVTRPDAETVRVKLEKPDTGYQLSYSFRPRGNCWELFAKADTSL</sequence>
<dbReference type="Proteomes" id="UP001427805">
    <property type="component" value="Unassembled WGS sequence"/>
</dbReference>
<protein>
    <submittedName>
        <fullName evidence="1">Uncharacterized protein</fullName>
    </submittedName>
</protein>
<accession>A0ABV0BBA7</accession>
<proteinExistence type="predicted"/>
<comment type="caution">
    <text evidence="1">The sequence shown here is derived from an EMBL/GenBank/DDBJ whole genome shotgun (WGS) entry which is preliminary data.</text>
</comment>
<organism evidence="1 2">
    <name type="scientific">Sphingomonas rustica</name>
    <dbReference type="NCBI Taxonomy" id="3103142"/>
    <lineage>
        <taxon>Bacteria</taxon>
        <taxon>Pseudomonadati</taxon>
        <taxon>Pseudomonadota</taxon>
        <taxon>Alphaproteobacteria</taxon>
        <taxon>Sphingomonadales</taxon>
        <taxon>Sphingomonadaceae</taxon>
        <taxon>Sphingomonas</taxon>
    </lineage>
</organism>
<evidence type="ECO:0000313" key="1">
    <source>
        <dbReference type="EMBL" id="MEN3748011.1"/>
    </source>
</evidence>
<gene>
    <name evidence="1" type="ORF">TPR58_12620</name>
</gene>
<reference evidence="1 2" key="1">
    <citation type="submission" date="2024-05" db="EMBL/GenBank/DDBJ databases">
        <title>Sphingomonas sp. HF-S3 16S ribosomal RNA gene Genome sequencing and assembly.</title>
        <authorList>
            <person name="Lee H."/>
        </authorList>
    </citation>
    <scope>NUCLEOTIDE SEQUENCE [LARGE SCALE GENOMIC DNA]</scope>
    <source>
        <strain evidence="1 2">HF-S3</strain>
    </source>
</reference>
<evidence type="ECO:0000313" key="2">
    <source>
        <dbReference type="Proteomes" id="UP001427805"/>
    </source>
</evidence>
<dbReference type="EMBL" id="JBDIZK010000007">
    <property type="protein sequence ID" value="MEN3748011.1"/>
    <property type="molecule type" value="Genomic_DNA"/>
</dbReference>
<keyword evidence="2" id="KW-1185">Reference proteome</keyword>
<name>A0ABV0BBA7_9SPHN</name>